<dbReference type="Proteomes" id="UP001238603">
    <property type="component" value="Unassembled WGS sequence"/>
</dbReference>
<dbReference type="PANTHER" id="PTHR30217:SF11">
    <property type="entry name" value="UBIQUINONE BIOSYNTHESIS PROTEIN UBIV"/>
    <property type="match status" value="1"/>
</dbReference>
<name>A0ABT7LQS6_9BURK</name>
<evidence type="ECO:0000313" key="1">
    <source>
        <dbReference type="EMBL" id="MDL5034065.1"/>
    </source>
</evidence>
<keyword evidence="2" id="KW-1185">Reference proteome</keyword>
<dbReference type="InterPro" id="IPR051454">
    <property type="entry name" value="RNA/ubiquinone_mod_enzymes"/>
</dbReference>
<sequence>MTTSTDAPSLTIGPLQYWWPRQAILHFYADMADSPADTLVLGEVTCSRRHDFSLDDWLAIGRELQQAGKRVRLASLPLLMSEAELRGLRRVAEAALREAVPMDFEAGDAAALNVWQQLRQDLTPSAAGSRLVLGPHINVYNQPALRELAGLDVGTWVAPAELALPAIAACNPPAAPVTSDGVPVTTELLAFGRLPLAFSARCFTARHHRLSKDQCDFRCRDDADGLLLSTSEGQPFLALNGIQTQSAGLQCLIGEREAVAAAGVRALRLSPCSGAFRQVVALFDAVYRRQAPADDALAALRALALPGELVHGFAHRQPGMQAVA</sequence>
<reference evidence="1 2" key="1">
    <citation type="submission" date="2023-06" db="EMBL/GenBank/DDBJ databases">
        <title>Pelomonas sp. APW6 16S ribosomal RNA gene genome sequencing and assembly.</title>
        <authorList>
            <person name="Woo H."/>
        </authorList>
    </citation>
    <scope>NUCLEOTIDE SEQUENCE [LARGE SCALE GENOMIC DNA]</scope>
    <source>
        <strain evidence="1 2">APW6</strain>
    </source>
</reference>
<protein>
    <submittedName>
        <fullName evidence="1">U32 family peptidase</fullName>
    </submittedName>
</protein>
<dbReference type="RefSeq" id="WP_285984138.1">
    <property type="nucleotide sequence ID" value="NZ_JASVDS010000006.1"/>
</dbReference>
<dbReference type="NCBIfam" id="NF011991">
    <property type="entry name" value="PRK15447.1"/>
    <property type="match status" value="1"/>
</dbReference>
<organism evidence="1 2">
    <name type="scientific">Roseateles subflavus</name>
    <dbReference type="NCBI Taxonomy" id="3053353"/>
    <lineage>
        <taxon>Bacteria</taxon>
        <taxon>Pseudomonadati</taxon>
        <taxon>Pseudomonadota</taxon>
        <taxon>Betaproteobacteria</taxon>
        <taxon>Burkholderiales</taxon>
        <taxon>Sphaerotilaceae</taxon>
        <taxon>Roseateles</taxon>
    </lineage>
</organism>
<evidence type="ECO:0000313" key="2">
    <source>
        <dbReference type="Proteomes" id="UP001238603"/>
    </source>
</evidence>
<dbReference type="EMBL" id="JASVDS010000006">
    <property type="protein sequence ID" value="MDL5034065.1"/>
    <property type="molecule type" value="Genomic_DNA"/>
</dbReference>
<proteinExistence type="predicted"/>
<dbReference type="PANTHER" id="PTHR30217">
    <property type="entry name" value="PEPTIDASE U32 FAMILY"/>
    <property type="match status" value="1"/>
</dbReference>
<gene>
    <name evidence="1" type="ORF">QRD43_19355</name>
</gene>
<comment type="caution">
    <text evidence="1">The sequence shown here is derived from an EMBL/GenBank/DDBJ whole genome shotgun (WGS) entry which is preliminary data.</text>
</comment>
<accession>A0ABT7LQS6</accession>